<dbReference type="EMBL" id="LIHL02000009">
    <property type="protein sequence ID" value="KAF5461228.1"/>
    <property type="molecule type" value="Genomic_DNA"/>
</dbReference>
<dbReference type="Gene3D" id="1.10.600.10">
    <property type="entry name" value="Farnesyl Diphosphate Synthase"/>
    <property type="match status" value="1"/>
</dbReference>
<dbReference type="Pfam" id="PF00348">
    <property type="entry name" value="polyprenyl_synt"/>
    <property type="match status" value="1"/>
</dbReference>
<dbReference type="GO" id="GO:0006695">
    <property type="term" value="P:cholesterol biosynthetic process"/>
    <property type="evidence" value="ECO:0007669"/>
    <property type="project" value="UniProtKB-KW"/>
</dbReference>
<evidence type="ECO:0000256" key="7">
    <source>
        <dbReference type="ARBA" id="ARBA00022842"/>
    </source>
</evidence>
<dbReference type="InterPro" id="IPR008949">
    <property type="entry name" value="Isoprenoid_synthase_dom_sf"/>
</dbReference>
<dbReference type="Gramene" id="Jr09_16620_p1">
    <property type="protein sequence ID" value="cds.Jr09_16620_p1"/>
    <property type="gene ID" value="Jr09_16620"/>
</dbReference>
<keyword evidence="8" id="KW-0443">Lipid metabolism</keyword>
<keyword evidence="8" id="KW-0752">Steroid biosynthesis</keyword>
<keyword evidence="7" id="KW-0460">Magnesium</keyword>
<evidence type="ECO:0000256" key="6">
    <source>
        <dbReference type="ARBA" id="ARBA00022778"/>
    </source>
</evidence>
<dbReference type="GO" id="GO:0004659">
    <property type="term" value="F:prenyltransferase activity"/>
    <property type="evidence" value="ECO:0007669"/>
    <property type="project" value="InterPro"/>
</dbReference>
<comment type="function">
    <text evidence="12">Catalyzes the sequential condensation of isopentenyl pyrophosphate with the allylic pyrophosphates, dimethylallyl pyrophosphate, and then with the resultant geranylpyrophosphate to the ultimate product farnesyl pyrophosphate.</text>
</comment>
<protein>
    <recommendedName>
        <fullName evidence="15">Farnesyl pyrophosphate synthase 1-like</fullName>
    </recommendedName>
</protein>
<keyword evidence="5" id="KW-0479">Metal-binding</keyword>
<keyword evidence="4" id="KW-0808">Transferase</keyword>
<dbReference type="SUPFAM" id="SSF48576">
    <property type="entry name" value="Terpenoid synthases"/>
    <property type="match status" value="1"/>
</dbReference>
<evidence type="ECO:0000256" key="12">
    <source>
        <dbReference type="ARBA" id="ARBA00046091"/>
    </source>
</evidence>
<evidence type="ECO:0000256" key="2">
    <source>
        <dbReference type="ARBA" id="ARBA00006706"/>
    </source>
</evidence>
<dbReference type="PANTHER" id="PTHR11525:SF20">
    <property type="entry name" value="FARNESYL PYROPHOSPHATE SYNTHASE 1-LIKE ISOFORM X1"/>
    <property type="match status" value="1"/>
</dbReference>
<dbReference type="InterPro" id="IPR039702">
    <property type="entry name" value="FPS1-like"/>
</dbReference>
<reference evidence="13" key="1">
    <citation type="submission" date="2015-10" db="EMBL/GenBank/DDBJ databases">
        <authorList>
            <person name="Martinez-Garcia P.J."/>
            <person name="Crepeau M.W."/>
            <person name="Puiu D."/>
            <person name="Gonzalez-Ibeas D."/>
            <person name="Whalen J."/>
            <person name="Stevens K."/>
            <person name="Paul R."/>
            <person name="Butterfield T."/>
            <person name="Britton M."/>
            <person name="Reagan R."/>
            <person name="Chakraborty S."/>
            <person name="Walawage S.L."/>
            <person name="Vasquez-Gross H.A."/>
            <person name="Cardeno C."/>
            <person name="Famula R."/>
            <person name="Pratt K."/>
            <person name="Kuruganti S."/>
            <person name="Aradhya M.K."/>
            <person name="Leslie C.A."/>
            <person name="Dandekar A.M."/>
            <person name="Salzberg S.L."/>
            <person name="Wegrzyn J.L."/>
            <person name="Langley C.H."/>
            <person name="Neale D.B."/>
        </authorList>
    </citation>
    <scope>NUCLEOTIDE SEQUENCE</scope>
    <source>
        <tissue evidence="13">Leaves</tissue>
    </source>
</reference>
<reference evidence="13" key="2">
    <citation type="submission" date="2020-03" db="EMBL/GenBank/DDBJ databases">
        <title>Walnut 2.0.</title>
        <authorList>
            <person name="Marrano A."/>
            <person name="Britton M."/>
            <person name="Zimin A.V."/>
            <person name="Zaini P.A."/>
            <person name="Workman R."/>
            <person name="Puiu D."/>
            <person name="Bianco L."/>
            <person name="Allen B.J."/>
            <person name="Troggio M."/>
            <person name="Leslie C.A."/>
            <person name="Timp W."/>
            <person name="Dendekar A."/>
            <person name="Salzberg S.L."/>
            <person name="Neale D.B."/>
        </authorList>
    </citation>
    <scope>NUCLEOTIDE SEQUENCE</scope>
    <source>
        <tissue evidence="13">Leaves</tissue>
    </source>
</reference>
<evidence type="ECO:0000256" key="11">
    <source>
        <dbReference type="ARBA" id="ARBA00023221"/>
    </source>
</evidence>
<accession>A0A833WQT7</accession>
<evidence type="ECO:0000256" key="1">
    <source>
        <dbReference type="ARBA" id="ARBA00001946"/>
    </source>
</evidence>
<gene>
    <name evidence="13" type="ORF">F2P56_021044</name>
</gene>
<evidence type="ECO:0000256" key="8">
    <source>
        <dbReference type="ARBA" id="ARBA00022955"/>
    </source>
</evidence>
<evidence type="ECO:0000313" key="14">
    <source>
        <dbReference type="Proteomes" id="UP000619265"/>
    </source>
</evidence>
<evidence type="ECO:0000313" key="13">
    <source>
        <dbReference type="EMBL" id="KAF5461228.1"/>
    </source>
</evidence>
<dbReference type="PANTHER" id="PTHR11525">
    <property type="entry name" value="FARNESYL-PYROPHOSPHATE SYNTHETASE"/>
    <property type="match status" value="1"/>
</dbReference>
<dbReference type="CDD" id="cd00867">
    <property type="entry name" value="Trans_IPPS"/>
    <property type="match status" value="1"/>
</dbReference>
<evidence type="ECO:0000256" key="4">
    <source>
        <dbReference type="ARBA" id="ARBA00022679"/>
    </source>
</evidence>
<dbReference type="InterPro" id="IPR000092">
    <property type="entry name" value="Polyprenyl_synt"/>
</dbReference>
<dbReference type="GO" id="GO:0046872">
    <property type="term" value="F:metal ion binding"/>
    <property type="evidence" value="ECO:0007669"/>
    <property type="project" value="UniProtKB-KW"/>
</dbReference>
<keyword evidence="11" id="KW-0753">Steroid metabolism</keyword>
<evidence type="ECO:0000256" key="9">
    <source>
        <dbReference type="ARBA" id="ARBA00023011"/>
    </source>
</evidence>
<organism evidence="13 14">
    <name type="scientific">Juglans regia</name>
    <name type="common">English walnut</name>
    <dbReference type="NCBI Taxonomy" id="51240"/>
    <lineage>
        <taxon>Eukaryota</taxon>
        <taxon>Viridiplantae</taxon>
        <taxon>Streptophyta</taxon>
        <taxon>Embryophyta</taxon>
        <taxon>Tracheophyta</taxon>
        <taxon>Spermatophyta</taxon>
        <taxon>Magnoliopsida</taxon>
        <taxon>eudicotyledons</taxon>
        <taxon>Gunneridae</taxon>
        <taxon>Pentapetalae</taxon>
        <taxon>rosids</taxon>
        <taxon>fabids</taxon>
        <taxon>Fagales</taxon>
        <taxon>Juglandaceae</taxon>
        <taxon>Juglans</taxon>
    </lineage>
</organism>
<dbReference type="GO" id="GO:0008299">
    <property type="term" value="P:isoprenoid biosynthetic process"/>
    <property type="evidence" value="ECO:0007669"/>
    <property type="project" value="InterPro"/>
</dbReference>
<comment type="caution">
    <text evidence="13">The sequence shown here is derived from an EMBL/GenBank/DDBJ whole genome shotgun (WGS) entry which is preliminary data.</text>
</comment>
<comment type="cofactor">
    <cofactor evidence="1">
        <name>Mg(2+)</name>
        <dbReference type="ChEBI" id="CHEBI:18420"/>
    </cofactor>
</comment>
<name>A0A833WQT7_JUGRE</name>
<keyword evidence="9" id="KW-0756">Sterol biosynthesis</keyword>
<evidence type="ECO:0008006" key="15">
    <source>
        <dbReference type="Google" id="ProtNLM"/>
    </source>
</evidence>
<evidence type="ECO:0000256" key="3">
    <source>
        <dbReference type="ARBA" id="ARBA00022548"/>
    </source>
</evidence>
<evidence type="ECO:0000256" key="5">
    <source>
        <dbReference type="ARBA" id="ARBA00022723"/>
    </source>
</evidence>
<comment type="similarity">
    <text evidence="2">Belongs to the FPP/GGPP synthase family.</text>
</comment>
<keyword evidence="3" id="KW-0153">Cholesterol metabolism</keyword>
<dbReference type="Proteomes" id="UP000619265">
    <property type="component" value="Unassembled WGS sequence"/>
</dbReference>
<sequence length="248" mass="28523">MADLRSRFLDVYSVLKSEILHDPAFDFTEDSRQWVERMMDHNVPRENENSWIGLLAGKLNRGLCVIDSYKLLKEGKELTDDEFFLACALGWCIEWLQAYFRVLDDITDNIPEDAEKRRGQPSWFKQPKMEFQTASGKMTELITSSTLVGEKDLSRLSTMPLHHLRIVQYYKTTYYSHYLSVACALILSGENHINVKNILVEMGFYFQVQGVAAEYENENYGKLVKSIEAHPSKAVQAALKSLLTKGHE</sequence>
<keyword evidence="10" id="KW-1207">Sterol metabolism</keyword>
<evidence type="ECO:0000256" key="10">
    <source>
        <dbReference type="ARBA" id="ARBA00023166"/>
    </source>
</evidence>
<keyword evidence="6" id="KW-0152">Cholesterol biosynthesis</keyword>
<proteinExistence type="inferred from homology"/>
<keyword evidence="8" id="KW-0444">Lipid biosynthesis</keyword>
<dbReference type="AlphaFoldDB" id="A0A833WQT7"/>